<dbReference type="InterPro" id="IPR015421">
    <property type="entry name" value="PyrdxlP-dep_Trfase_major"/>
</dbReference>
<comment type="cofactor">
    <cofactor evidence="1 6 7">
        <name>pyridoxal 5'-phosphate</name>
        <dbReference type="ChEBI" id="CHEBI:597326"/>
    </cofactor>
</comment>
<evidence type="ECO:0000256" key="1">
    <source>
        <dbReference type="ARBA" id="ARBA00001933"/>
    </source>
</evidence>
<evidence type="ECO:0000256" key="2">
    <source>
        <dbReference type="ARBA" id="ARBA00009533"/>
    </source>
</evidence>
<evidence type="ECO:0000256" key="4">
    <source>
        <dbReference type="ARBA" id="ARBA00022898"/>
    </source>
</evidence>
<evidence type="ECO:0000313" key="8">
    <source>
        <dbReference type="EMBL" id="THH36473.1"/>
    </source>
</evidence>
<sequence length="501" mass="56063">MVRTYCPFLFHIRPMTPLPSEYDFDPADWPAATALGQRMLADMMNYLEGVGDEVSWQQIPDAVKKRMRAPLPQTGQPLGEIYAEFLRDVVPYNKKNIHPAFYAWVQGTGTVTGLLADMLASALNPNVTIGEHMPMYVDAQAVDWCKELMGFPASASGMLVSGGSMANITALTVARNSQLGPDFREEGFGADMPRTTVYCSTETHSCVQKAVEIMGIGNRYLRRVPVNDRYELEYEALIQAIEEDIAAGHRPICVVATARTVNTGAIDPMEEIFNVCQRFGLWFHVDGAYGALCRLDPTYRERLGYMERADSIAFDLHKWMYLPYEVGCVLIRDRDSHRRSFALTPSYLQSSDRGLAGGPDPLNNYGFELSRNFKALKVWMSLKENGVEGYARLIIQNNRQAEYVSGLAAATDCLEVVAPVSMSIVCLRYIRPGMTEEESNALNRELLLRLHERGIASPSATVLRGIYCIRICIVNHKTKNRDLARLVEALEGIGDELYRSV</sequence>
<organism evidence="8 9">
    <name type="scientific">Neolewinella litorea</name>
    <dbReference type="NCBI Taxonomy" id="2562452"/>
    <lineage>
        <taxon>Bacteria</taxon>
        <taxon>Pseudomonadati</taxon>
        <taxon>Bacteroidota</taxon>
        <taxon>Saprospiria</taxon>
        <taxon>Saprospirales</taxon>
        <taxon>Lewinellaceae</taxon>
        <taxon>Neolewinella</taxon>
    </lineage>
</organism>
<dbReference type="PANTHER" id="PTHR11999">
    <property type="entry name" value="GROUP II PYRIDOXAL-5-PHOSPHATE DECARBOXYLASE"/>
    <property type="match status" value="1"/>
</dbReference>
<evidence type="ECO:0000256" key="5">
    <source>
        <dbReference type="ARBA" id="ARBA00023239"/>
    </source>
</evidence>
<dbReference type="GO" id="GO:0008483">
    <property type="term" value="F:transaminase activity"/>
    <property type="evidence" value="ECO:0007669"/>
    <property type="project" value="UniProtKB-KW"/>
</dbReference>
<comment type="similarity">
    <text evidence="2 7">Belongs to the group II decarboxylase family.</text>
</comment>
<dbReference type="SUPFAM" id="SSF53383">
    <property type="entry name" value="PLP-dependent transferases"/>
    <property type="match status" value="1"/>
</dbReference>
<keyword evidence="3" id="KW-0210">Decarboxylase</keyword>
<dbReference type="PANTHER" id="PTHR11999:SF70">
    <property type="entry name" value="MIP05841P"/>
    <property type="match status" value="1"/>
</dbReference>
<keyword evidence="9" id="KW-1185">Reference proteome</keyword>
<dbReference type="AlphaFoldDB" id="A0A4V3XKC8"/>
<evidence type="ECO:0000256" key="3">
    <source>
        <dbReference type="ARBA" id="ARBA00022793"/>
    </source>
</evidence>
<reference evidence="8 9" key="1">
    <citation type="submission" date="2019-04" db="EMBL/GenBank/DDBJ databases">
        <title>Lewinella litorea sp. nov., isolated from a marine sand.</title>
        <authorList>
            <person name="Yoon J.-H."/>
        </authorList>
    </citation>
    <scope>NUCLEOTIDE SEQUENCE [LARGE SCALE GENOMIC DNA]</scope>
    <source>
        <strain evidence="8 9">HSMS-39</strain>
    </source>
</reference>
<proteinExistence type="inferred from homology"/>
<evidence type="ECO:0000313" key="9">
    <source>
        <dbReference type="Proteomes" id="UP000308528"/>
    </source>
</evidence>
<keyword evidence="8" id="KW-0808">Transferase</keyword>
<dbReference type="InterPro" id="IPR010977">
    <property type="entry name" value="Aromatic_deC"/>
</dbReference>
<keyword evidence="5 7" id="KW-0456">Lyase</keyword>
<dbReference type="Proteomes" id="UP000308528">
    <property type="component" value="Unassembled WGS sequence"/>
</dbReference>
<dbReference type="PRINTS" id="PR00800">
    <property type="entry name" value="YHDCRBOXLASE"/>
</dbReference>
<dbReference type="GO" id="GO:0019752">
    <property type="term" value="P:carboxylic acid metabolic process"/>
    <property type="evidence" value="ECO:0007669"/>
    <property type="project" value="InterPro"/>
</dbReference>
<comment type="caution">
    <text evidence="8">The sequence shown here is derived from an EMBL/GenBank/DDBJ whole genome shotgun (WGS) entry which is preliminary data.</text>
</comment>
<dbReference type="EMBL" id="SRSF01000008">
    <property type="protein sequence ID" value="THH36473.1"/>
    <property type="molecule type" value="Genomic_DNA"/>
</dbReference>
<feature type="modified residue" description="N6-(pyridoxal phosphate)lysine" evidence="6">
    <location>
        <position position="318"/>
    </location>
</feature>
<name>A0A4V3XKC8_9BACT</name>
<dbReference type="Gene3D" id="1.20.1340.10">
    <property type="entry name" value="dopa decarboxylase, N-terminal domain"/>
    <property type="match status" value="1"/>
</dbReference>
<dbReference type="Pfam" id="PF00282">
    <property type="entry name" value="Pyridoxal_deC"/>
    <property type="match status" value="1"/>
</dbReference>
<dbReference type="GO" id="GO:0030170">
    <property type="term" value="F:pyridoxal phosphate binding"/>
    <property type="evidence" value="ECO:0007669"/>
    <property type="project" value="InterPro"/>
</dbReference>
<evidence type="ECO:0000256" key="6">
    <source>
        <dbReference type="PIRSR" id="PIRSR602129-50"/>
    </source>
</evidence>
<keyword evidence="4 6" id="KW-0663">Pyridoxal phosphate</keyword>
<evidence type="ECO:0000256" key="7">
    <source>
        <dbReference type="RuleBase" id="RU000382"/>
    </source>
</evidence>
<dbReference type="InterPro" id="IPR002129">
    <property type="entry name" value="PyrdxlP-dep_de-COase"/>
</dbReference>
<dbReference type="Gene3D" id="3.90.1150.10">
    <property type="entry name" value="Aspartate Aminotransferase, domain 1"/>
    <property type="match status" value="1"/>
</dbReference>
<dbReference type="GO" id="GO:0006520">
    <property type="term" value="P:amino acid metabolic process"/>
    <property type="evidence" value="ECO:0007669"/>
    <property type="project" value="InterPro"/>
</dbReference>
<accession>A0A4V3XKC8</accession>
<dbReference type="GO" id="GO:0016831">
    <property type="term" value="F:carboxy-lyase activity"/>
    <property type="evidence" value="ECO:0007669"/>
    <property type="project" value="UniProtKB-KW"/>
</dbReference>
<dbReference type="InterPro" id="IPR015424">
    <property type="entry name" value="PyrdxlP-dep_Trfase"/>
</dbReference>
<dbReference type="Gene3D" id="3.40.640.10">
    <property type="entry name" value="Type I PLP-dependent aspartate aminotransferase-like (Major domain)"/>
    <property type="match status" value="1"/>
</dbReference>
<dbReference type="InterPro" id="IPR015422">
    <property type="entry name" value="PyrdxlP-dep_Trfase_small"/>
</dbReference>
<protein>
    <submittedName>
        <fullName evidence="8">Aminotransferase class V-fold PLP-dependent enzyme</fullName>
    </submittedName>
</protein>
<gene>
    <name evidence="8" type="ORF">E4021_14495</name>
</gene>
<dbReference type="OrthoDB" id="9803665at2"/>
<keyword evidence="8" id="KW-0032">Aminotransferase</keyword>